<name>A0A101J2I8_9EURY</name>
<dbReference type="PATRIC" id="fig|2198.3.peg.1774"/>
<comment type="caution">
    <text evidence="2">The sequence shown here is derived from an EMBL/GenBank/DDBJ whole genome shotgun (WGS) entry which is preliminary data.</text>
</comment>
<gene>
    <name evidence="1" type="ORF">XD82_0168</name>
    <name evidence="2" type="ORF">XE10_0081</name>
</gene>
<organism evidence="2 4">
    <name type="scientific">Methanoculleus marisnigri</name>
    <dbReference type="NCBI Taxonomy" id="2198"/>
    <lineage>
        <taxon>Archaea</taxon>
        <taxon>Methanobacteriati</taxon>
        <taxon>Methanobacteriota</taxon>
        <taxon>Stenosarchaea group</taxon>
        <taxon>Methanomicrobia</taxon>
        <taxon>Methanomicrobiales</taxon>
        <taxon>Methanomicrobiaceae</taxon>
        <taxon>Methanoculleus</taxon>
    </lineage>
</organism>
<protein>
    <submittedName>
        <fullName evidence="2">Uncharacterized protein</fullName>
    </submittedName>
</protein>
<dbReference type="Proteomes" id="UP000054598">
    <property type="component" value="Unassembled WGS sequence"/>
</dbReference>
<evidence type="ECO:0000313" key="3">
    <source>
        <dbReference type="Proteomes" id="UP000054323"/>
    </source>
</evidence>
<evidence type="ECO:0000313" key="4">
    <source>
        <dbReference type="Proteomes" id="UP000054598"/>
    </source>
</evidence>
<dbReference type="Proteomes" id="UP000054323">
    <property type="component" value="Unassembled WGS sequence"/>
</dbReference>
<evidence type="ECO:0000313" key="2">
    <source>
        <dbReference type="EMBL" id="KUL05637.1"/>
    </source>
</evidence>
<reference evidence="2" key="1">
    <citation type="journal article" date="2015" name="MBio">
        <title>Genome-resolved metagenomic analysis reveals roles for candidate phyla and other microbial community members in biogeochemical transformations in oil reservoirs.</title>
        <authorList>
            <person name="Hu P."/>
            <person name="Tom L."/>
            <person name="Singh A."/>
            <person name="Thomas B.C."/>
            <person name="Baker B.J."/>
            <person name="Piceno Y.M."/>
            <person name="Andersen G.L."/>
            <person name="Banfield J.F."/>
        </authorList>
    </citation>
    <scope>NUCLEOTIDE SEQUENCE [LARGE SCALE GENOMIC DNA]</scope>
    <source>
        <strain evidence="1">62_101</strain>
        <strain evidence="2">63_41</strain>
    </source>
</reference>
<proteinExistence type="predicted"/>
<dbReference type="EMBL" id="LGHE01000004">
    <property type="protein sequence ID" value="KUL05637.1"/>
    <property type="molecule type" value="Genomic_DNA"/>
</dbReference>
<dbReference type="EMBL" id="LGGD01000011">
    <property type="protein sequence ID" value="KUK63678.1"/>
    <property type="molecule type" value="Genomic_DNA"/>
</dbReference>
<accession>A0A101J2I8</accession>
<evidence type="ECO:0000313" key="1">
    <source>
        <dbReference type="EMBL" id="KUK63678.1"/>
    </source>
</evidence>
<sequence length="80" mass="8386">MAVDGYADGERPRREVHALPAGLSREMAFRHDADLDAVVTPGTTANIAATFAVTTLLIPRIPNRTLAVVTGFAAGAILRG</sequence>
<dbReference type="AlphaFoldDB" id="A0A101J2I8"/>
<reference evidence="3 4" key="2">
    <citation type="journal article" date="2015" name="MBio">
        <title>Genome-Resolved Metagenomic Analysis Reveals Roles for Candidate Phyla and Other Microbial Community Members in Biogeochemical Transformations in Oil Reservoirs.</title>
        <authorList>
            <person name="Hu P."/>
            <person name="Tom L."/>
            <person name="Singh A."/>
            <person name="Thomas B.C."/>
            <person name="Baker B.J."/>
            <person name="Piceno Y.M."/>
            <person name="Andersen G.L."/>
            <person name="Banfield J.F."/>
        </authorList>
    </citation>
    <scope>NUCLEOTIDE SEQUENCE [LARGE SCALE GENOMIC DNA]</scope>
</reference>